<dbReference type="GO" id="GO:0008270">
    <property type="term" value="F:zinc ion binding"/>
    <property type="evidence" value="ECO:0007669"/>
    <property type="project" value="InterPro"/>
</dbReference>
<evidence type="ECO:0000313" key="2">
    <source>
        <dbReference type="EMBL" id="KAF3088127.1"/>
    </source>
</evidence>
<comment type="caution">
    <text evidence="2">The sequence shown here is derived from an EMBL/GenBank/DDBJ whole genome shotgun (WGS) entry which is preliminary data.</text>
</comment>
<proteinExistence type="predicted"/>
<organism evidence="2 3">
    <name type="scientific">Orbilia oligospora</name>
    <name type="common">Nematode-trapping fungus</name>
    <name type="synonym">Arthrobotrys oligospora</name>
    <dbReference type="NCBI Taxonomy" id="2813651"/>
    <lineage>
        <taxon>Eukaryota</taxon>
        <taxon>Fungi</taxon>
        <taxon>Dikarya</taxon>
        <taxon>Ascomycota</taxon>
        <taxon>Pezizomycotina</taxon>
        <taxon>Orbiliomycetes</taxon>
        <taxon>Orbiliales</taxon>
        <taxon>Orbiliaceae</taxon>
        <taxon>Orbilia</taxon>
    </lineage>
</organism>
<feature type="compositionally biased region" description="Acidic residues" evidence="1">
    <location>
        <begin position="589"/>
        <end position="609"/>
    </location>
</feature>
<feature type="region of interest" description="Disordered" evidence="1">
    <location>
        <begin position="374"/>
        <end position="437"/>
    </location>
</feature>
<dbReference type="PROSITE" id="PS00903">
    <property type="entry name" value="CYT_DCMP_DEAMINASES_1"/>
    <property type="match status" value="1"/>
</dbReference>
<sequence length="873" mass="98651">MEVKTEEVDLETGEQRYLTQCAILTSLSTEHSKNEKDAQLRIIRGADDERPSTQIYQLDRLLDSLASLLVAHGGGDCVAVALGGLTKDKITLFASIDTPVLDRDVGVLYQAAAKSGRTEPWTIEASVNVRGERTHPGEAIRAHSQRVFRYLRRFYSAADDSGLQQDIRSNFTVQQMIYSINKIQSRYKLFHRELREMKKLDLGQFEFCDPVQEEPVYYVPAPEYENVEDESLAEDLRQSFLALEGAKENLREKQRSLIEDLKARPSLPTKQLSRQDFLIWHELFMWLFKILGRQIQYCITAKNANGSQDESTEAYRNLWIAAENLSRMLQTVVVMIEGSPIFGMWAAIFQKILDGKGKRRTTVEATILRVPLPSFAGRSTPTATSQRQSQEETTPENLWTREQSGGETQQVPAEQERPSLPEDSGLNTEQEGLDIPQGYKRGKLLKFGETIRNVFKRKKRQDREFRDKEGLDAGSATIKRVLGKPITWIQNKTQKRKGLESILNTQKPSNIVEASGSRQDGPGDKDRHQEAEAVVPTQSPDDCFDDPVHQRENDSGVYQNYASLESLTKVVPTTGNPGEPSMSDARAEEYEDEDGDGDGVGDNEDDEVGYSDFDPRFITEAEKPRWGARNSLFRRAYALADFQLLIRAVLHDKNIATEVVRRGFAVRVITPAEGSYIPSKVENLEETLRRFFASENPKGTPLEIQIQVQDFIKNLDQIIKEGSRRQQLLDHTKKDHTVRAAQHAELVLLQYLLAERNSGAGKYIGVSKPPCLVCENVLHFYKPEIRTRRGHGHVYVSEIPKGLPSDHIKLVFGIIEELSKKITVKAYKAQAKPMSGDSTFSHHGTYSNEYEKGTLSQARPMRSGYVKASKSPQ</sequence>
<feature type="region of interest" description="Disordered" evidence="1">
    <location>
        <begin position="851"/>
        <end position="873"/>
    </location>
</feature>
<reference evidence="2 3" key="1">
    <citation type="submission" date="2019-06" db="EMBL/GenBank/DDBJ databases">
        <authorList>
            <person name="Palmer J.M."/>
        </authorList>
    </citation>
    <scope>NUCLEOTIDE SEQUENCE [LARGE SCALE GENOMIC DNA]</scope>
    <source>
        <strain evidence="2 3">TWF102</strain>
    </source>
</reference>
<feature type="region of interest" description="Disordered" evidence="1">
    <location>
        <begin position="569"/>
        <end position="610"/>
    </location>
</feature>
<dbReference type="EMBL" id="WIQW01000073">
    <property type="protein sequence ID" value="KAF3088127.1"/>
    <property type="molecule type" value="Genomic_DNA"/>
</dbReference>
<dbReference type="AlphaFoldDB" id="A0A7C8J1P6"/>
<accession>A0A7C8J1P6</accession>
<feature type="compositionally biased region" description="Basic and acidic residues" evidence="1">
    <location>
        <begin position="521"/>
        <end position="531"/>
    </location>
</feature>
<dbReference type="GO" id="GO:0019239">
    <property type="term" value="F:deaminase activity"/>
    <property type="evidence" value="ECO:0007669"/>
    <property type="project" value="UniProtKB-ARBA"/>
</dbReference>
<feature type="region of interest" description="Disordered" evidence="1">
    <location>
        <begin position="504"/>
        <end position="544"/>
    </location>
</feature>
<name>A0A7C8J1P6_ORBOL</name>
<dbReference type="Proteomes" id="UP000475325">
    <property type="component" value="Unassembled WGS sequence"/>
</dbReference>
<dbReference type="InterPro" id="IPR027796">
    <property type="entry name" value="OTT_1508_deam-like"/>
</dbReference>
<gene>
    <name evidence="2" type="ORF">TWF102_010292</name>
</gene>
<dbReference type="InterPro" id="IPR016192">
    <property type="entry name" value="APOBEC/CMP_deaminase_Zn-bd"/>
</dbReference>
<evidence type="ECO:0000256" key="1">
    <source>
        <dbReference type="SAM" id="MobiDB-lite"/>
    </source>
</evidence>
<feature type="compositionally biased region" description="Polar residues" evidence="1">
    <location>
        <begin position="377"/>
        <end position="412"/>
    </location>
</feature>
<protein>
    <submittedName>
        <fullName evidence="2">Uncharacterized protein</fullName>
    </submittedName>
</protein>
<evidence type="ECO:0000313" key="3">
    <source>
        <dbReference type="Proteomes" id="UP000475325"/>
    </source>
</evidence>
<dbReference type="Pfam" id="PF14441">
    <property type="entry name" value="OTT_1508_deam"/>
    <property type="match status" value="1"/>
</dbReference>